<evidence type="ECO:0000259" key="2">
    <source>
        <dbReference type="Pfam" id="PF14295"/>
    </source>
</evidence>
<dbReference type="EMBL" id="FNHG01000004">
    <property type="protein sequence ID" value="SDM05656.1"/>
    <property type="molecule type" value="Genomic_DNA"/>
</dbReference>
<reference evidence="3 4" key="1">
    <citation type="submission" date="2016-10" db="EMBL/GenBank/DDBJ databases">
        <authorList>
            <person name="de Groot N.N."/>
        </authorList>
    </citation>
    <scope>NUCLEOTIDE SEQUENCE [LARGE SCALE GENOMIC DNA]</scope>
    <source>
        <strain evidence="3 4">DSM 16077</strain>
    </source>
</reference>
<keyword evidence="1" id="KW-0732">Signal</keyword>
<evidence type="ECO:0000256" key="1">
    <source>
        <dbReference type="SAM" id="SignalP"/>
    </source>
</evidence>
<dbReference type="STRING" id="144026.SAMN04488568_104152"/>
<sequence>MHLSHTLILTILACGLTAAPARAGDRLTGWTRVGSVYERVSLTEGNQAMCASLCDEQSQCRSWVWTPPGLEGVDGQCTLLASTPAPRRAPQRVTGLASDIAAQIEAASERRPSAREIAALQATLPGPH</sequence>
<dbReference type="Proteomes" id="UP000199759">
    <property type="component" value="Unassembled WGS sequence"/>
</dbReference>
<dbReference type="OrthoDB" id="7632054at2"/>
<dbReference type="RefSeq" id="WP_091767968.1">
    <property type="nucleotide sequence ID" value="NZ_FNHG01000004.1"/>
</dbReference>
<protein>
    <submittedName>
        <fullName evidence="3">PAN domain-containing protein</fullName>
    </submittedName>
</protein>
<evidence type="ECO:0000313" key="3">
    <source>
        <dbReference type="EMBL" id="SDM05656.1"/>
    </source>
</evidence>
<feature type="signal peptide" evidence="1">
    <location>
        <begin position="1"/>
        <end position="23"/>
    </location>
</feature>
<dbReference type="InterPro" id="IPR003609">
    <property type="entry name" value="Pan_app"/>
</dbReference>
<accession>A0A1G9Q3S7</accession>
<dbReference type="Pfam" id="PF14295">
    <property type="entry name" value="PAN_4"/>
    <property type="match status" value="1"/>
</dbReference>
<feature type="chain" id="PRO_5011690180" evidence="1">
    <location>
        <begin position="24"/>
        <end position="128"/>
    </location>
</feature>
<gene>
    <name evidence="3" type="ORF">SAMN04488568_104152</name>
</gene>
<dbReference type="Gene3D" id="3.50.4.10">
    <property type="entry name" value="Hepatocyte Growth Factor"/>
    <property type="match status" value="1"/>
</dbReference>
<proteinExistence type="predicted"/>
<feature type="domain" description="Apple" evidence="2">
    <location>
        <begin position="32"/>
        <end position="79"/>
    </location>
</feature>
<keyword evidence="4" id="KW-1185">Reference proteome</keyword>
<name>A0A1G9Q3S7_9PROT</name>
<organism evidence="3 4">
    <name type="scientific">Maricaulis salignorans</name>
    <dbReference type="NCBI Taxonomy" id="144026"/>
    <lineage>
        <taxon>Bacteria</taxon>
        <taxon>Pseudomonadati</taxon>
        <taxon>Pseudomonadota</taxon>
        <taxon>Alphaproteobacteria</taxon>
        <taxon>Maricaulales</taxon>
        <taxon>Maricaulaceae</taxon>
        <taxon>Maricaulis</taxon>
    </lineage>
</organism>
<evidence type="ECO:0000313" key="4">
    <source>
        <dbReference type="Proteomes" id="UP000199759"/>
    </source>
</evidence>
<dbReference type="AlphaFoldDB" id="A0A1G9Q3S7"/>